<dbReference type="AlphaFoldDB" id="A0A4Z2J1B6"/>
<protein>
    <submittedName>
        <fullName evidence="2">Uncharacterized protein</fullName>
    </submittedName>
</protein>
<dbReference type="EMBL" id="SRLO01000030">
    <property type="protein sequence ID" value="TNN84009.1"/>
    <property type="molecule type" value="Genomic_DNA"/>
</dbReference>
<name>A0A4Z2J1B6_9TELE</name>
<feature type="region of interest" description="Disordered" evidence="1">
    <location>
        <begin position="46"/>
        <end position="102"/>
    </location>
</feature>
<feature type="compositionally biased region" description="Polar residues" evidence="1">
    <location>
        <begin position="52"/>
        <end position="65"/>
    </location>
</feature>
<evidence type="ECO:0000256" key="1">
    <source>
        <dbReference type="SAM" id="MobiDB-lite"/>
    </source>
</evidence>
<sequence length="102" mass="10691">MGPEGPRELVSDWAPPKSRGSLSKTCGGNTVLHVYLVVSTEEYAAGRGGPTQELNNNFQQSSQEAGSPDCGCSLRSLSLPPHSPTLLPSPPSSCWPVSAPQD</sequence>
<keyword evidence="3" id="KW-1185">Reference proteome</keyword>
<gene>
    <name evidence="2" type="ORF">EYF80_005880</name>
</gene>
<evidence type="ECO:0000313" key="3">
    <source>
        <dbReference type="Proteomes" id="UP000314294"/>
    </source>
</evidence>
<feature type="compositionally biased region" description="Pro residues" evidence="1">
    <location>
        <begin position="81"/>
        <end position="93"/>
    </location>
</feature>
<dbReference type="OrthoDB" id="10568344at2759"/>
<proteinExistence type="predicted"/>
<evidence type="ECO:0000313" key="2">
    <source>
        <dbReference type="EMBL" id="TNN84009.1"/>
    </source>
</evidence>
<organism evidence="2 3">
    <name type="scientific">Liparis tanakae</name>
    <name type="common">Tanaka's snailfish</name>
    <dbReference type="NCBI Taxonomy" id="230148"/>
    <lineage>
        <taxon>Eukaryota</taxon>
        <taxon>Metazoa</taxon>
        <taxon>Chordata</taxon>
        <taxon>Craniata</taxon>
        <taxon>Vertebrata</taxon>
        <taxon>Euteleostomi</taxon>
        <taxon>Actinopterygii</taxon>
        <taxon>Neopterygii</taxon>
        <taxon>Teleostei</taxon>
        <taxon>Neoteleostei</taxon>
        <taxon>Acanthomorphata</taxon>
        <taxon>Eupercaria</taxon>
        <taxon>Perciformes</taxon>
        <taxon>Cottioidei</taxon>
        <taxon>Cottales</taxon>
        <taxon>Liparidae</taxon>
        <taxon>Liparis</taxon>
    </lineage>
</organism>
<reference evidence="2 3" key="1">
    <citation type="submission" date="2019-03" db="EMBL/GenBank/DDBJ databases">
        <title>First draft genome of Liparis tanakae, snailfish: a comprehensive survey of snailfish specific genes.</title>
        <authorList>
            <person name="Kim W."/>
            <person name="Song I."/>
            <person name="Jeong J.-H."/>
            <person name="Kim D."/>
            <person name="Kim S."/>
            <person name="Ryu S."/>
            <person name="Song J.Y."/>
            <person name="Lee S.K."/>
        </authorList>
    </citation>
    <scope>NUCLEOTIDE SEQUENCE [LARGE SCALE GENOMIC DNA]</scope>
    <source>
        <tissue evidence="2">Muscle</tissue>
    </source>
</reference>
<comment type="caution">
    <text evidence="2">The sequence shown here is derived from an EMBL/GenBank/DDBJ whole genome shotgun (WGS) entry which is preliminary data.</text>
</comment>
<accession>A0A4Z2J1B6</accession>
<feature type="compositionally biased region" description="Basic and acidic residues" evidence="1">
    <location>
        <begin position="1"/>
        <end position="10"/>
    </location>
</feature>
<feature type="region of interest" description="Disordered" evidence="1">
    <location>
        <begin position="1"/>
        <end position="24"/>
    </location>
</feature>
<dbReference type="Proteomes" id="UP000314294">
    <property type="component" value="Unassembled WGS sequence"/>
</dbReference>